<keyword evidence="2 4" id="KW-0863">Zinc-finger</keyword>
<dbReference type="Pfam" id="PF00569">
    <property type="entry name" value="ZZ"/>
    <property type="match status" value="1"/>
</dbReference>
<dbReference type="GO" id="GO:0008270">
    <property type="term" value="F:zinc ion binding"/>
    <property type="evidence" value="ECO:0007669"/>
    <property type="project" value="UniProtKB-KW"/>
</dbReference>
<evidence type="ECO:0000313" key="7">
    <source>
        <dbReference type="EMBL" id="GAV47242.1"/>
    </source>
</evidence>
<keyword evidence="3" id="KW-0862">Zinc</keyword>
<dbReference type="AlphaFoldDB" id="A0A1Q2ZUP5"/>
<organism evidence="7 8">
    <name type="scientific">Zygosaccharomyces rouxii</name>
    <dbReference type="NCBI Taxonomy" id="4956"/>
    <lineage>
        <taxon>Eukaryota</taxon>
        <taxon>Fungi</taxon>
        <taxon>Dikarya</taxon>
        <taxon>Ascomycota</taxon>
        <taxon>Saccharomycotina</taxon>
        <taxon>Saccharomycetes</taxon>
        <taxon>Saccharomycetales</taxon>
        <taxon>Saccharomycetaceae</taxon>
        <taxon>Zygosaccharomyces</taxon>
    </lineage>
</organism>
<dbReference type="EMBL" id="BDGX01000008">
    <property type="protein sequence ID" value="GAV47242.1"/>
    <property type="molecule type" value="Genomic_DNA"/>
</dbReference>
<dbReference type="Pfam" id="PF12744">
    <property type="entry name" value="ATG19"/>
    <property type="match status" value="1"/>
</dbReference>
<accession>A0A1Q2ZUP5</accession>
<evidence type="ECO:0000256" key="2">
    <source>
        <dbReference type="ARBA" id="ARBA00022771"/>
    </source>
</evidence>
<feature type="compositionally biased region" description="Polar residues" evidence="5">
    <location>
        <begin position="439"/>
        <end position="458"/>
    </location>
</feature>
<gene>
    <name evidence="7" type="ORF">ZYGR_0H00830</name>
</gene>
<dbReference type="SMART" id="SM00291">
    <property type="entry name" value="ZnF_ZZ"/>
    <property type="match status" value="1"/>
</dbReference>
<dbReference type="InterPro" id="IPR024543">
    <property type="entry name" value="Atg19/Atg34_C"/>
</dbReference>
<dbReference type="CDD" id="cd02340">
    <property type="entry name" value="ZZ_NBR1_like"/>
    <property type="match status" value="1"/>
</dbReference>
<name>A0A1Q2ZUP5_ZYGRO</name>
<dbReference type="CDD" id="cd12213">
    <property type="entry name" value="ABD"/>
    <property type="match status" value="1"/>
</dbReference>
<proteinExistence type="predicted"/>
<dbReference type="InterPro" id="IPR052260">
    <property type="entry name" value="Autophagy_Rcpt_SigReg"/>
</dbReference>
<evidence type="ECO:0000256" key="1">
    <source>
        <dbReference type="ARBA" id="ARBA00022723"/>
    </source>
</evidence>
<dbReference type="Proteomes" id="UP000187013">
    <property type="component" value="Unassembled WGS sequence"/>
</dbReference>
<evidence type="ECO:0000256" key="5">
    <source>
        <dbReference type="SAM" id="MobiDB-lite"/>
    </source>
</evidence>
<reference evidence="7 8" key="1">
    <citation type="submission" date="2016-08" db="EMBL/GenBank/DDBJ databases">
        <title>Draft genome sequence of allopolyploid Zygosaccharomyces rouxii.</title>
        <authorList>
            <person name="Watanabe J."/>
            <person name="Uehara K."/>
            <person name="Mogi Y."/>
            <person name="Tsukioka Y."/>
        </authorList>
    </citation>
    <scope>NUCLEOTIDE SEQUENCE [LARGE SCALE GENOMIC DNA]</scope>
    <source>
        <strain evidence="7 8">NBRC 110957</strain>
    </source>
</reference>
<evidence type="ECO:0000259" key="6">
    <source>
        <dbReference type="PROSITE" id="PS50135"/>
    </source>
</evidence>
<dbReference type="PROSITE" id="PS50135">
    <property type="entry name" value="ZF_ZZ_2"/>
    <property type="match status" value="1"/>
</dbReference>
<dbReference type="Gene3D" id="2.60.40.2830">
    <property type="match status" value="1"/>
</dbReference>
<dbReference type="OrthoDB" id="661148at2759"/>
<dbReference type="InterPro" id="IPR043145">
    <property type="entry name" value="Znf_ZZ_sf"/>
</dbReference>
<feature type="compositionally biased region" description="Low complexity" evidence="5">
    <location>
        <begin position="399"/>
        <end position="419"/>
    </location>
</feature>
<dbReference type="PANTHER" id="PTHR15090">
    <property type="entry name" value="SEQUESTOSOME 1-RELATED"/>
    <property type="match status" value="1"/>
</dbReference>
<feature type="region of interest" description="Disordered" evidence="5">
    <location>
        <begin position="399"/>
        <end position="471"/>
    </location>
</feature>
<feature type="domain" description="ZZ-type" evidence="6">
    <location>
        <begin position="157"/>
        <end position="219"/>
    </location>
</feature>
<evidence type="ECO:0000256" key="4">
    <source>
        <dbReference type="PROSITE-ProRule" id="PRU00228"/>
    </source>
</evidence>
<sequence length="471" mass="52050">MSETLRNVGVVYGARGEIFDARRKQSLEEFIKHTFGIDNVFEDKLVMGRCICHGKKDLETDILLSNQQDTEKFMFSKESTKPHIVLIYDKPSVPAAPEPEPQNDVLVSAKQWEELVGSVKKLQLSVDTQHNKPIATPTVPTPAVAAPAVALPTGPVHEAVFCDVCYPEYDTSAKPIVGPRFKCLDCNNFDLCSSCEAKGVEANSHRRHHNMAKINTPLRKGTHLDTTGLSSMTLNDKEVIVDIPEHEKDIFEMFSSVEAVREVVRGYRAYCAHQAKAASSEKPRSRHEFASLEITVSHRDDLLTFDIYNNGRRALPGDCTLVLATCDSSTSGSRPTVESYLGPHELRPGNRKLFHKKISRGSVIECARIDILDGKNKEEVLYTGSSSWLLDTSIKLKPPRLSKSPSPSPTATLTPSAAPEDQSSCKPLSSLAKEDEGVISSSMTNDEYSLCSDSGSDTNWEEYDFLSEDDV</sequence>
<dbReference type="InterPro" id="IPR000433">
    <property type="entry name" value="Znf_ZZ"/>
</dbReference>
<dbReference type="SUPFAM" id="SSF57850">
    <property type="entry name" value="RING/U-box"/>
    <property type="match status" value="1"/>
</dbReference>
<dbReference type="eggNOG" id="KOG4582">
    <property type="taxonomic scope" value="Eukaryota"/>
</dbReference>
<keyword evidence="1" id="KW-0479">Metal-binding</keyword>
<dbReference type="Gene3D" id="3.30.60.90">
    <property type="match status" value="1"/>
</dbReference>
<feature type="compositionally biased region" description="Acidic residues" evidence="5">
    <location>
        <begin position="459"/>
        <end position="471"/>
    </location>
</feature>
<dbReference type="OMA" id="HMGPHEF"/>
<evidence type="ECO:0000313" key="8">
    <source>
        <dbReference type="Proteomes" id="UP000187013"/>
    </source>
</evidence>
<evidence type="ECO:0000256" key="3">
    <source>
        <dbReference type="ARBA" id="ARBA00022833"/>
    </source>
</evidence>
<protein>
    <recommendedName>
        <fullName evidence="6">ZZ-type domain-containing protein</fullName>
    </recommendedName>
</protein>
<comment type="caution">
    <text evidence="7">The sequence shown here is derived from an EMBL/GenBank/DDBJ whole genome shotgun (WGS) entry which is preliminary data.</text>
</comment>